<keyword evidence="2" id="KW-0964">Secreted</keyword>
<feature type="compositionally biased region" description="Basic and acidic residues" evidence="3">
    <location>
        <begin position="1063"/>
        <end position="1086"/>
    </location>
</feature>
<protein>
    <recommendedName>
        <fullName evidence="4">SCP domain-containing protein</fullName>
    </recommendedName>
</protein>
<dbReference type="STRING" id="7102.A0A2A4JYH5"/>
<dbReference type="Pfam" id="PF00188">
    <property type="entry name" value="CAP"/>
    <property type="match status" value="2"/>
</dbReference>
<sequence length="1546" mass="179213">MNPVGQHCHSYVRFTITPQMVYQILEEVNYIRLKVASGKEIGKDDLPLPRAYGMMKMFWDSELATLAQVLADQCLGLKEDQCRATEKFPNPSQVITLINFKVPHWDYLTRNTTTRGLTKEKITFAIEKALKSLHAVKKLVDPSVIYDCPPMEELPDMSSRSYLKLIRGKATHIGCGMSAYTRYQILHNGAENVYNSVQIVCNISDGPKQSQSLYTTDPPIPGTGFTEHCGCPPGYQETEGCLCEPMSKKTEDRIDRVQWEPHDENENEIGLHPAVTPCTDPVGNGDHISETLALPIFHVEDYPTGNYEPTNEIEAQFHQRFGNMTFLPSESSLEKNEISDETYEKKPKYIKIRQNNTSHIQRRNMTPKRKKKYFKLKHKAVPTTTEKPVVRTERYEESISLDEFVFDHNPQVTKIHDDFEKNKIDDDVNKENDTSFLTLLDSLERKVQDVELEGTEREIFDAKMRKIYEAVLKTKMAPTTTTIRTTKTTKVKKTTTHRSNVEQVTFRPDDNESDLHDKSENLKTTSEVPFEDLKKSFERRIFEDTEPDYQQNTINDNYLGDESQHWEQKDKESDEFSKIITEKTNHAFKADDNRDSFDYFRNKHNGLNHYNIDRLYDKPDKHNLIQEDIDNYYENKGKSEQSFNDYKSRVHNIHSYVSRKTGSEEHTKTLEAGIKKPAFEIRQAMKNAKREFSPPINVNVWKAPAFGYRPIYDIITLILVIIKATKCSMVLDAASQNTVYVTEYCPKQKYCKEGTHVMCMYYDPNQEFGPRCGDPIHIKITTTMVDKILEYVNEVRRRIASGTEKGMGNELLPKAFGMMKMQWDRELATLAQVLANQCLGGREDLCRSTERFPNPSQSIAIIHFTYPDWEYLKNNNGTEKGLNEEKLTFALQRFIKSAHALKRTVNKDIIMDFPPINELPDTNAKYYLNLIRGSATHIGCGLSAYSNYKIGDGEESIQNSVQVVCNVSDGPQIGEPLYNTNAPFPGGSYSKRCGCPKGYKETRGCLCEEDSVYMWKSTVTASLPGYLNMNPKFKYKKLKDPIIKLESFRPLLERGRLQVKSGSQEEDKIDSSKSTETITHSDEQPDDVKLIKPILTIKHTPSESNMDDDDMEGEKQQAYFRGRNTSFDDNYSRKVPLQSRKTENQYKEMKRVTPPKRKYAPTYVKNLPIRPDTSKPQMRLREKPVNIVDEVLNVDEESATEGLLDVAEEFIIDNDRLSNVKRFPDKKSNKERNPNKLLHILNILEQEVKNTQFDTNLHKEFNTKMQRIYEIAAPQESAKPQREVITQFDDTDKKSQDNKYATDSYKNIEDEIITLRRQPNRSQIDVIKRSRNDDEFIKDPSYDYVETNPGKAIDLPRYGTSTDNPYENVLTKKNHYHSNRNNQSMDNRNSHFKYNDILDGKVTLDREYRHNDVPTRRFLTKAHRTIDNDMIVRKTILSKALEDTDNADNYNFNYEEKNVVVANPIENRINKKLQYANKMKVNKSSARKMFLVPERRAQFNPTFQQTNKNGELRQMKLLRPKFEDMSSKYPFQRQLPYLSDREQEQQ</sequence>
<dbReference type="SMART" id="SM00198">
    <property type="entry name" value="SCP"/>
    <property type="match status" value="1"/>
</dbReference>
<dbReference type="SUPFAM" id="SSF55797">
    <property type="entry name" value="PR-1-like"/>
    <property type="match status" value="2"/>
</dbReference>
<feature type="domain" description="SCP" evidence="4">
    <location>
        <begin position="783"/>
        <end position="974"/>
    </location>
</feature>
<comment type="caution">
    <text evidence="5">The sequence shown here is derived from an EMBL/GenBank/DDBJ whole genome shotgun (WGS) entry which is preliminary data.</text>
</comment>
<evidence type="ECO:0000256" key="2">
    <source>
        <dbReference type="ARBA" id="ARBA00022525"/>
    </source>
</evidence>
<dbReference type="InterPro" id="IPR001283">
    <property type="entry name" value="CRISP-related"/>
</dbReference>
<dbReference type="PANTHER" id="PTHR10334">
    <property type="entry name" value="CYSTEINE-RICH SECRETORY PROTEIN-RELATED"/>
    <property type="match status" value="1"/>
</dbReference>
<reference evidence="5" key="1">
    <citation type="submission" date="2017-09" db="EMBL/GenBank/DDBJ databases">
        <title>Contemporary evolution of a Lepidopteran species, Heliothis virescens, in response to modern agricultural practices.</title>
        <authorList>
            <person name="Fritz M.L."/>
            <person name="Deyonke A.M."/>
            <person name="Papanicolaou A."/>
            <person name="Micinski S."/>
            <person name="Westbrook J."/>
            <person name="Gould F."/>
        </authorList>
    </citation>
    <scope>NUCLEOTIDE SEQUENCE [LARGE SCALE GENOMIC DNA]</scope>
    <source>
        <strain evidence="5">HvINT-</strain>
        <tissue evidence="5">Whole body</tissue>
    </source>
</reference>
<proteinExistence type="predicted"/>
<dbReference type="EMBL" id="NWSH01000392">
    <property type="protein sequence ID" value="PCG76728.1"/>
    <property type="molecule type" value="Genomic_DNA"/>
</dbReference>
<organism evidence="5">
    <name type="scientific">Heliothis virescens</name>
    <name type="common">Tobacco budworm moth</name>
    <dbReference type="NCBI Taxonomy" id="7102"/>
    <lineage>
        <taxon>Eukaryota</taxon>
        <taxon>Metazoa</taxon>
        <taxon>Ecdysozoa</taxon>
        <taxon>Arthropoda</taxon>
        <taxon>Hexapoda</taxon>
        <taxon>Insecta</taxon>
        <taxon>Pterygota</taxon>
        <taxon>Neoptera</taxon>
        <taxon>Endopterygota</taxon>
        <taxon>Lepidoptera</taxon>
        <taxon>Glossata</taxon>
        <taxon>Ditrysia</taxon>
        <taxon>Noctuoidea</taxon>
        <taxon>Noctuidae</taxon>
        <taxon>Heliothinae</taxon>
        <taxon>Heliothis</taxon>
    </lineage>
</organism>
<comment type="subcellular location">
    <subcellularLocation>
        <location evidence="1">Secreted</location>
    </subcellularLocation>
</comment>
<dbReference type="Gene3D" id="3.40.33.10">
    <property type="entry name" value="CAP"/>
    <property type="match status" value="2"/>
</dbReference>
<evidence type="ECO:0000313" key="5">
    <source>
        <dbReference type="EMBL" id="PCG76728.1"/>
    </source>
</evidence>
<accession>A0A2A4JYH5</accession>
<evidence type="ECO:0000256" key="3">
    <source>
        <dbReference type="SAM" id="MobiDB-lite"/>
    </source>
</evidence>
<dbReference type="GO" id="GO:0005576">
    <property type="term" value="C:extracellular region"/>
    <property type="evidence" value="ECO:0007669"/>
    <property type="project" value="UniProtKB-SubCell"/>
</dbReference>
<evidence type="ECO:0000259" key="4">
    <source>
        <dbReference type="SMART" id="SM00198"/>
    </source>
</evidence>
<dbReference type="InterPro" id="IPR014044">
    <property type="entry name" value="CAP_dom"/>
</dbReference>
<name>A0A2A4JYH5_HELVI</name>
<dbReference type="InterPro" id="IPR035940">
    <property type="entry name" value="CAP_sf"/>
</dbReference>
<gene>
    <name evidence="5" type="ORF">B5V51_8808</name>
</gene>
<dbReference type="CDD" id="cd05380">
    <property type="entry name" value="CAP_euk"/>
    <property type="match status" value="2"/>
</dbReference>
<evidence type="ECO:0000256" key="1">
    <source>
        <dbReference type="ARBA" id="ARBA00004613"/>
    </source>
</evidence>
<feature type="region of interest" description="Disordered" evidence="3">
    <location>
        <begin position="1524"/>
        <end position="1546"/>
    </location>
</feature>
<feature type="region of interest" description="Disordered" evidence="3">
    <location>
        <begin position="1056"/>
        <end position="1086"/>
    </location>
</feature>